<sequence length="271" mass="29688">MTRFVSFKAENVGCLGPLVCQQPSRLMRWIPSVSAPSHERYHLPSGELLAAHHRDLDDKNPSSVQASPRDSLISPSVPSAARDVHSRPSSARAAAAVPDPGPSPDSSPTPSPSPDPDHPENELDVQPVSYRTGFWTPATIGGVPGGSAAGLILLAILVCWCRRCCCCGGGGGGSYIHRPRPQPLSSETIYWLVKDLDSPYTWQQLYTQEARRTHTKYGPNNVDVDPTAWMKDFSRRAVSIWIQQLRDGGRRKMTWAWHGFISLVPFGNEAV</sequence>
<dbReference type="Proteomes" id="UP001283341">
    <property type="component" value="Unassembled WGS sequence"/>
</dbReference>
<evidence type="ECO:0000256" key="1">
    <source>
        <dbReference type="SAM" id="MobiDB-lite"/>
    </source>
</evidence>
<name>A0AAE0MCX9_9PEZI</name>
<organism evidence="2 3">
    <name type="scientific">Apodospora peruviana</name>
    <dbReference type="NCBI Taxonomy" id="516989"/>
    <lineage>
        <taxon>Eukaryota</taxon>
        <taxon>Fungi</taxon>
        <taxon>Dikarya</taxon>
        <taxon>Ascomycota</taxon>
        <taxon>Pezizomycotina</taxon>
        <taxon>Sordariomycetes</taxon>
        <taxon>Sordariomycetidae</taxon>
        <taxon>Sordariales</taxon>
        <taxon>Lasiosphaeriaceae</taxon>
        <taxon>Apodospora</taxon>
    </lineage>
</organism>
<feature type="compositionally biased region" description="Low complexity" evidence="1">
    <location>
        <begin position="87"/>
        <end position="98"/>
    </location>
</feature>
<gene>
    <name evidence="2" type="ORF">B0H66DRAFT_617430</name>
</gene>
<reference evidence="2" key="1">
    <citation type="journal article" date="2023" name="Mol. Phylogenet. Evol.">
        <title>Genome-scale phylogeny and comparative genomics of the fungal order Sordariales.</title>
        <authorList>
            <person name="Hensen N."/>
            <person name="Bonometti L."/>
            <person name="Westerberg I."/>
            <person name="Brannstrom I.O."/>
            <person name="Guillou S."/>
            <person name="Cros-Aarteil S."/>
            <person name="Calhoun S."/>
            <person name="Haridas S."/>
            <person name="Kuo A."/>
            <person name="Mondo S."/>
            <person name="Pangilinan J."/>
            <person name="Riley R."/>
            <person name="LaButti K."/>
            <person name="Andreopoulos B."/>
            <person name="Lipzen A."/>
            <person name="Chen C."/>
            <person name="Yan M."/>
            <person name="Daum C."/>
            <person name="Ng V."/>
            <person name="Clum A."/>
            <person name="Steindorff A."/>
            <person name="Ohm R.A."/>
            <person name="Martin F."/>
            <person name="Silar P."/>
            <person name="Natvig D.O."/>
            <person name="Lalanne C."/>
            <person name="Gautier V."/>
            <person name="Ament-Velasquez S.L."/>
            <person name="Kruys A."/>
            <person name="Hutchinson M.I."/>
            <person name="Powell A.J."/>
            <person name="Barry K."/>
            <person name="Miller A.N."/>
            <person name="Grigoriev I.V."/>
            <person name="Debuchy R."/>
            <person name="Gladieux P."/>
            <person name="Hiltunen Thoren M."/>
            <person name="Johannesson H."/>
        </authorList>
    </citation>
    <scope>NUCLEOTIDE SEQUENCE</scope>
    <source>
        <strain evidence="2">CBS 118394</strain>
    </source>
</reference>
<dbReference type="AlphaFoldDB" id="A0AAE0MCX9"/>
<feature type="compositionally biased region" description="Pro residues" evidence="1">
    <location>
        <begin position="99"/>
        <end position="114"/>
    </location>
</feature>
<protein>
    <submittedName>
        <fullName evidence="2">Uncharacterized protein</fullName>
    </submittedName>
</protein>
<evidence type="ECO:0000313" key="2">
    <source>
        <dbReference type="EMBL" id="KAK3326419.1"/>
    </source>
</evidence>
<keyword evidence="3" id="KW-1185">Reference proteome</keyword>
<comment type="caution">
    <text evidence="2">The sequence shown here is derived from an EMBL/GenBank/DDBJ whole genome shotgun (WGS) entry which is preliminary data.</text>
</comment>
<accession>A0AAE0MCX9</accession>
<feature type="compositionally biased region" description="Polar residues" evidence="1">
    <location>
        <begin position="61"/>
        <end position="77"/>
    </location>
</feature>
<dbReference type="EMBL" id="JAUEDM010000002">
    <property type="protein sequence ID" value="KAK3326419.1"/>
    <property type="molecule type" value="Genomic_DNA"/>
</dbReference>
<evidence type="ECO:0000313" key="3">
    <source>
        <dbReference type="Proteomes" id="UP001283341"/>
    </source>
</evidence>
<proteinExistence type="predicted"/>
<reference evidence="2" key="2">
    <citation type="submission" date="2023-06" db="EMBL/GenBank/DDBJ databases">
        <authorList>
            <consortium name="Lawrence Berkeley National Laboratory"/>
            <person name="Haridas S."/>
            <person name="Hensen N."/>
            <person name="Bonometti L."/>
            <person name="Westerberg I."/>
            <person name="Brannstrom I.O."/>
            <person name="Guillou S."/>
            <person name="Cros-Aarteil S."/>
            <person name="Calhoun S."/>
            <person name="Kuo A."/>
            <person name="Mondo S."/>
            <person name="Pangilinan J."/>
            <person name="Riley R."/>
            <person name="Labutti K."/>
            <person name="Andreopoulos B."/>
            <person name="Lipzen A."/>
            <person name="Chen C."/>
            <person name="Yanf M."/>
            <person name="Daum C."/>
            <person name="Ng V."/>
            <person name="Clum A."/>
            <person name="Steindorff A."/>
            <person name="Ohm R."/>
            <person name="Martin F."/>
            <person name="Silar P."/>
            <person name="Natvig D."/>
            <person name="Lalanne C."/>
            <person name="Gautier V."/>
            <person name="Ament-Velasquez S.L."/>
            <person name="Kruys A."/>
            <person name="Hutchinson M.I."/>
            <person name="Powell A.J."/>
            <person name="Barry K."/>
            <person name="Miller A.N."/>
            <person name="Grigoriev I.V."/>
            <person name="Debuchy R."/>
            <person name="Gladieux P."/>
            <person name="Thoren M.H."/>
            <person name="Johannesson H."/>
        </authorList>
    </citation>
    <scope>NUCLEOTIDE SEQUENCE</scope>
    <source>
        <strain evidence="2">CBS 118394</strain>
    </source>
</reference>
<feature type="region of interest" description="Disordered" evidence="1">
    <location>
        <begin position="57"/>
        <end position="124"/>
    </location>
</feature>